<gene>
    <name evidence="12" type="primary">epsF_2</name>
    <name evidence="12" type="ORF">CODIS_13780</name>
</gene>
<evidence type="ECO:0000256" key="1">
    <source>
        <dbReference type="ARBA" id="ARBA00004429"/>
    </source>
</evidence>
<dbReference type="GO" id="GO:0005886">
    <property type="term" value="C:plasma membrane"/>
    <property type="evidence" value="ECO:0007669"/>
    <property type="project" value="UniProtKB-SubCell"/>
</dbReference>
<keyword evidence="13" id="KW-1185">Reference proteome</keyword>
<dbReference type="PROSITE" id="PS00874">
    <property type="entry name" value="T2SP_F"/>
    <property type="match status" value="1"/>
</dbReference>
<evidence type="ECO:0000256" key="2">
    <source>
        <dbReference type="ARBA" id="ARBA00005745"/>
    </source>
</evidence>
<dbReference type="Proteomes" id="UP000094769">
    <property type="component" value="Unassembled WGS sequence"/>
</dbReference>
<comment type="subcellular location">
    <subcellularLocation>
        <location evidence="1 9">Cell inner membrane</location>
        <topology evidence="1 9">Multi-pass membrane protein</topology>
    </subcellularLocation>
</comment>
<reference evidence="12 13" key="1">
    <citation type="submission" date="2016-06" db="EMBL/GenBank/DDBJ databases">
        <title>Genome sequence of endosymbiont of Candidatus Endolucinida thiodiazotropha.</title>
        <authorList>
            <person name="Poehlein A."/>
            <person name="Koenig S."/>
            <person name="Heiden S.E."/>
            <person name="Thuermer A."/>
            <person name="Voget S."/>
            <person name="Daniel R."/>
            <person name="Markert S."/>
            <person name="Gros O."/>
            <person name="Schweder T."/>
        </authorList>
    </citation>
    <scope>NUCLEOTIDE SEQUENCE [LARGE SCALE GENOMIC DNA]</scope>
    <source>
        <strain evidence="12 13">COS</strain>
    </source>
</reference>
<evidence type="ECO:0000256" key="8">
    <source>
        <dbReference type="ARBA" id="ARBA00023136"/>
    </source>
</evidence>
<dbReference type="Gene3D" id="1.20.81.30">
    <property type="entry name" value="Type II secretion system (T2SS), domain F"/>
    <property type="match status" value="2"/>
</dbReference>
<dbReference type="Pfam" id="PF00482">
    <property type="entry name" value="T2SSF"/>
    <property type="match status" value="2"/>
</dbReference>
<dbReference type="PANTHER" id="PTHR30012">
    <property type="entry name" value="GENERAL SECRETION PATHWAY PROTEIN"/>
    <property type="match status" value="1"/>
</dbReference>
<evidence type="ECO:0000313" key="13">
    <source>
        <dbReference type="Proteomes" id="UP000094769"/>
    </source>
</evidence>
<evidence type="ECO:0000256" key="6">
    <source>
        <dbReference type="ARBA" id="ARBA00022692"/>
    </source>
</evidence>
<protein>
    <submittedName>
        <fullName evidence="12">Type II secretion system protein F</fullName>
    </submittedName>
</protein>
<keyword evidence="3 9" id="KW-0813">Transport</keyword>
<evidence type="ECO:0000256" key="4">
    <source>
        <dbReference type="ARBA" id="ARBA00022475"/>
    </source>
</evidence>
<dbReference type="InterPro" id="IPR042094">
    <property type="entry name" value="T2SS_GspF_sf"/>
</dbReference>
<evidence type="ECO:0000313" key="12">
    <source>
        <dbReference type="EMBL" id="ODJ88372.1"/>
    </source>
</evidence>
<feature type="transmembrane region" description="Helical" evidence="10">
    <location>
        <begin position="176"/>
        <end position="197"/>
    </location>
</feature>
<dbReference type="RefSeq" id="WP_069122614.1">
    <property type="nucleotide sequence ID" value="NZ_MARB01000006.1"/>
</dbReference>
<accession>A0A7Z0VME4</accession>
<dbReference type="PANTHER" id="PTHR30012:SF7">
    <property type="entry name" value="PROTEIN TRANSPORT PROTEIN HOFC HOMOLOG"/>
    <property type="match status" value="1"/>
</dbReference>
<evidence type="ECO:0000256" key="7">
    <source>
        <dbReference type="ARBA" id="ARBA00022989"/>
    </source>
</evidence>
<dbReference type="OrthoDB" id="9805682at2"/>
<proteinExistence type="inferred from homology"/>
<evidence type="ECO:0000259" key="11">
    <source>
        <dbReference type="Pfam" id="PF00482"/>
    </source>
</evidence>
<dbReference type="EMBL" id="MARB01000006">
    <property type="protein sequence ID" value="ODJ88372.1"/>
    <property type="molecule type" value="Genomic_DNA"/>
</dbReference>
<comment type="similarity">
    <text evidence="2 9">Belongs to the GSP F family.</text>
</comment>
<feature type="transmembrane region" description="Helical" evidence="10">
    <location>
        <begin position="382"/>
        <end position="402"/>
    </location>
</feature>
<keyword evidence="7 10" id="KW-1133">Transmembrane helix</keyword>
<sequence>MAPPRKKAQVKSHLYTWEGMDKKGSRLTGESRATDINMVKADLRRQGVTPLKVRKKATSIFTSKKKITSADVTVFSRQLATMMSAGVPMVQAFDIVGRGHENPSMQELILTIKADVEGGTALADALKKHPLYFEDLFVNLVRAGEHADVLETLLHKIATYKEKTESIKGKIKKAMFYPAAIIAAAIAVTAILLIFVIPQFESLFSNFGADLPAFTQLVVNLSHFTRDWWWAILLGVVAVVYVFTNIWKRSRSFRHSVDRLLLKIPVIGMILNKSAIARFSRTLATMSAAGVPLVEALDSVAGATGNVVYSDAVLRMREDVATGQSLQLAMRQRNLFPNMVVQMVSIGEESGALDDMLNKVADFYEEQVDNAVDAMSSLMEPIIMVVLGTLVGGLVVAMYLPIFKMGSVI</sequence>
<keyword evidence="8 10" id="KW-0472">Membrane</keyword>
<evidence type="ECO:0000256" key="10">
    <source>
        <dbReference type="SAM" id="Phobius"/>
    </source>
</evidence>
<evidence type="ECO:0000256" key="3">
    <source>
        <dbReference type="ARBA" id="ARBA00022448"/>
    </source>
</evidence>
<dbReference type="InterPro" id="IPR001992">
    <property type="entry name" value="T2SS_GspF/T4SS_PilC_CS"/>
</dbReference>
<dbReference type="GO" id="GO:0015628">
    <property type="term" value="P:protein secretion by the type II secretion system"/>
    <property type="evidence" value="ECO:0007669"/>
    <property type="project" value="TreeGrafter"/>
</dbReference>
<dbReference type="InterPro" id="IPR003004">
    <property type="entry name" value="GspF/PilC"/>
</dbReference>
<name>A0A7Z0VME4_9GAMM</name>
<evidence type="ECO:0000256" key="9">
    <source>
        <dbReference type="RuleBase" id="RU003923"/>
    </source>
</evidence>
<evidence type="ECO:0000256" key="5">
    <source>
        <dbReference type="ARBA" id="ARBA00022519"/>
    </source>
</evidence>
<organism evidence="12 13">
    <name type="scientific">Candidatus Thiodiazotropha endolucinida</name>
    <dbReference type="NCBI Taxonomy" id="1655433"/>
    <lineage>
        <taxon>Bacteria</taxon>
        <taxon>Pseudomonadati</taxon>
        <taxon>Pseudomonadota</taxon>
        <taxon>Gammaproteobacteria</taxon>
        <taxon>Chromatiales</taxon>
        <taxon>Sedimenticolaceae</taxon>
        <taxon>Candidatus Thiodiazotropha</taxon>
    </lineage>
</organism>
<dbReference type="FunFam" id="1.20.81.30:FF:000001">
    <property type="entry name" value="Type II secretion system protein F"/>
    <property type="match status" value="2"/>
</dbReference>
<feature type="transmembrane region" description="Helical" evidence="10">
    <location>
        <begin position="228"/>
        <end position="247"/>
    </location>
</feature>
<feature type="domain" description="Type II secretion system protein GspF" evidence="11">
    <location>
        <begin position="75"/>
        <end position="198"/>
    </location>
</feature>
<keyword evidence="5" id="KW-0997">Cell inner membrane</keyword>
<keyword evidence="4" id="KW-1003">Cell membrane</keyword>
<feature type="domain" description="Type II secretion system protein GspF" evidence="11">
    <location>
        <begin position="279"/>
        <end position="401"/>
    </location>
</feature>
<dbReference type="InterPro" id="IPR018076">
    <property type="entry name" value="T2SS_GspF_dom"/>
</dbReference>
<comment type="caution">
    <text evidence="12">The sequence shown here is derived from an EMBL/GenBank/DDBJ whole genome shotgun (WGS) entry which is preliminary data.</text>
</comment>
<keyword evidence="6 9" id="KW-0812">Transmembrane</keyword>
<dbReference type="AlphaFoldDB" id="A0A7Z0VME4"/>
<dbReference type="PRINTS" id="PR00812">
    <property type="entry name" value="BCTERIALGSPF"/>
</dbReference>